<dbReference type="RefSeq" id="YP_009194493.1">
    <property type="nucleotide sequence ID" value="NC_028750.1"/>
</dbReference>
<reference evidence="1 2" key="1">
    <citation type="journal article" date="2015" name="Genome Announc.">
        <title>Complete Genome Sequence of Carbapenemase-Producing Klebsiella pneumoniae Myophage Matisse.</title>
        <authorList>
            <person name="Provasek V.E."/>
            <person name="Lessor L.E."/>
            <person name="Cahill J.L."/>
            <person name="Rasche E.S."/>
            <person name="Kuty Everett G.F."/>
        </authorList>
    </citation>
    <scope>NUCLEOTIDE SEQUENCE [LARGE SCALE GENOMIC DNA]</scope>
</reference>
<dbReference type="GeneID" id="26613432"/>
<gene>
    <name evidence="1" type="ORF">CPT_Matisse249</name>
</gene>
<name>A0A0K1LQT2_9CAUD</name>
<accession>A0A0K1LQT2</accession>
<evidence type="ECO:0000313" key="2">
    <source>
        <dbReference type="Proteomes" id="UP000203408"/>
    </source>
</evidence>
<sequence length="100" mass="11467">MPGFSIRKNDKGTVIFYDNMPLVARKGLFAKIAGYSFKLEEVNDETLKEIVRIALQLRGKKDEQKAIDMINKLGETQCFIVNRGYKYDTIAKFEKGLCEL</sequence>
<protein>
    <submittedName>
        <fullName evidence="1">Uncharacterized protein</fullName>
    </submittedName>
</protein>
<dbReference type="Proteomes" id="UP000203408">
    <property type="component" value="Segment"/>
</dbReference>
<proteinExistence type="predicted"/>
<keyword evidence="2" id="KW-1185">Reference proteome</keyword>
<organism evidence="1 2">
    <name type="scientific">Klebsiella phage Matisse</name>
    <dbReference type="NCBI Taxonomy" id="1675607"/>
    <lineage>
        <taxon>Viruses</taxon>
        <taxon>Duplodnaviria</taxon>
        <taxon>Heunggongvirae</taxon>
        <taxon>Uroviricota</taxon>
        <taxon>Caudoviricetes</taxon>
        <taxon>Pantevenvirales</taxon>
        <taxon>Straboviridae</taxon>
        <taxon>Slopekvirus</taxon>
        <taxon>Slopekvirus matisse</taxon>
    </lineage>
</organism>
<evidence type="ECO:0000313" key="1">
    <source>
        <dbReference type="EMBL" id="AKU44553.1"/>
    </source>
</evidence>
<dbReference type="KEGG" id="vg:26613432"/>
<dbReference type="EMBL" id="KT001918">
    <property type="protein sequence ID" value="AKU44553.1"/>
    <property type="molecule type" value="Genomic_DNA"/>
</dbReference>